<evidence type="ECO:0000313" key="2">
    <source>
        <dbReference type="Proteomes" id="UP001493487"/>
    </source>
</evidence>
<protein>
    <submittedName>
        <fullName evidence="1">Uncharacterized protein</fullName>
    </submittedName>
</protein>
<proteinExistence type="predicted"/>
<reference evidence="1 2" key="1">
    <citation type="journal article" date="2023" name="Genome Announc.">
        <title>Pan-Genome Analyses of the Genus Cohnella and Proposal of the Novel Species Cohnella silvisoli sp. nov., Isolated from Forest Soil.</title>
        <authorList>
            <person name="Wang C."/>
            <person name="Mao L."/>
            <person name="Bao G."/>
            <person name="Zhu H."/>
        </authorList>
    </citation>
    <scope>NUCLEOTIDE SEQUENCE [LARGE SCALE GENOMIC DNA]</scope>
    <source>
        <strain evidence="1 2">NL03-T5-1</strain>
    </source>
</reference>
<dbReference type="RefSeq" id="WP_232189522.1">
    <property type="nucleotide sequence ID" value="NZ_JAIOAP010000020.1"/>
</dbReference>
<organism evidence="1 2">
    <name type="scientific">Cohnella silvisoli</name>
    <dbReference type="NCBI Taxonomy" id="2873699"/>
    <lineage>
        <taxon>Bacteria</taxon>
        <taxon>Bacillati</taxon>
        <taxon>Bacillota</taxon>
        <taxon>Bacilli</taxon>
        <taxon>Bacillales</taxon>
        <taxon>Paenibacillaceae</taxon>
        <taxon>Cohnella</taxon>
    </lineage>
</organism>
<dbReference type="Proteomes" id="UP001493487">
    <property type="component" value="Unassembled WGS sequence"/>
</dbReference>
<evidence type="ECO:0000313" key="1">
    <source>
        <dbReference type="EMBL" id="MEQ4486433.1"/>
    </source>
</evidence>
<dbReference type="EMBL" id="JASKHM010000021">
    <property type="protein sequence ID" value="MEQ4486433.1"/>
    <property type="molecule type" value="Genomic_DNA"/>
</dbReference>
<name>A0ABV1L271_9BACL</name>
<sequence>MKKIRKAKGWSIYEAKAGENDGYRYAAFLPDESPNEMCSPEWQADSMNEIIDFIESY</sequence>
<accession>A0ABV1L271</accession>
<gene>
    <name evidence="1" type="ORF">QJS35_29080</name>
</gene>
<keyword evidence="2" id="KW-1185">Reference proteome</keyword>
<comment type="caution">
    <text evidence="1">The sequence shown here is derived from an EMBL/GenBank/DDBJ whole genome shotgun (WGS) entry which is preliminary data.</text>
</comment>